<feature type="region of interest" description="Disordered" evidence="1">
    <location>
        <begin position="727"/>
        <end position="751"/>
    </location>
</feature>
<feature type="compositionally biased region" description="Polar residues" evidence="1">
    <location>
        <begin position="444"/>
        <end position="456"/>
    </location>
</feature>
<gene>
    <name evidence="2" type="ORF">Hamer_G001067</name>
</gene>
<feature type="compositionally biased region" description="Basic residues" evidence="1">
    <location>
        <begin position="49"/>
        <end position="59"/>
    </location>
</feature>
<feature type="compositionally biased region" description="Basic and acidic residues" evidence="1">
    <location>
        <begin position="7"/>
        <end position="32"/>
    </location>
</feature>
<proteinExistence type="predicted"/>
<feature type="compositionally biased region" description="Low complexity" evidence="1">
    <location>
        <begin position="1170"/>
        <end position="1186"/>
    </location>
</feature>
<feature type="compositionally biased region" description="Low complexity" evidence="1">
    <location>
        <begin position="732"/>
        <end position="741"/>
    </location>
</feature>
<feature type="region of interest" description="Disordered" evidence="1">
    <location>
        <begin position="442"/>
        <end position="503"/>
    </location>
</feature>
<feature type="region of interest" description="Disordered" evidence="1">
    <location>
        <begin position="1158"/>
        <end position="1188"/>
    </location>
</feature>
<dbReference type="Proteomes" id="UP000747542">
    <property type="component" value="Unassembled WGS sequence"/>
</dbReference>
<accession>A0A8J5N2V5</accession>
<feature type="region of interest" description="Disordered" evidence="1">
    <location>
        <begin position="1051"/>
        <end position="1137"/>
    </location>
</feature>
<feature type="compositionally biased region" description="Low complexity" evidence="1">
    <location>
        <begin position="371"/>
        <end position="389"/>
    </location>
</feature>
<feature type="non-terminal residue" evidence="2">
    <location>
        <position position="1"/>
    </location>
</feature>
<keyword evidence="3" id="KW-1185">Reference proteome</keyword>
<feature type="region of interest" description="Disordered" evidence="1">
    <location>
        <begin position="554"/>
        <end position="573"/>
    </location>
</feature>
<comment type="caution">
    <text evidence="2">The sequence shown here is derived from an EMBL/GenBank/DDBJ whole genome shotgun (WGS) entry which is preliminary data.</text>
</comment>
<name>A0A8J5N2V5_HOMAM</name>
<protein>
    <submittedName>
        <fullName evidence="2">Uncharacterized protein</fullName>
    </submittedName>
</protein>
<feature type="compositionally biased region" description="Polar residues" evidence="1">
    <location>
        <begin position="1078"/>
        <end position="1123"/>
    </location>
</feature>
<feature type="region of interest" description="Disordered" evidence="1">
    <location>
        <begin position="892"/>
        <end position="911"/>
    </location>
</feature>
<feature type="region of interest" description="Disordered" evidence="1">
    <location>
        <begin position="192"/>
        <end position="233"/>
    </location>
</feature>
<feature type="region of interest" description="Disordered" evidence="1">
    <location>
        <begin position="367"/>
        <end position="389"/>
    </location>
</feature>
<dbReference type="AlphaFoldDB" id="A0A8J5N2V5"/>
<evidence type="ECO:0000313" key="3">
    <source>
        <dbReference type="Proteomes" id="UP000747542"/>
    </source>
</evidence>
<feature type="region of interest" description="Disordered" evidence="1">
    <location>
        <begin position="768"/>
        <end position="884"/>
    </location>
</feature>
<reference evidence="2" key="1">
    <citation type="journal article" date="2021" name="Sci. Adv.">
        <title>The American lobster genome reveals insights on longevity, neural, and immune adaptations.</title>
        <authorList>
            <person name="Polinski J.M."/>
            <person name="Zimin A.V."/>
            <person name="Clark K.F."/>
            <person name="Kohn A.B."/>
            <person name="Sadowski N."/>
            <person name="Timp W."/>
            <person name="Ptitsyn A."/>
            <person name="Khanna P."/>
            <person name="Romanova D.Y."/>
            <person name="Williams P."/>
            <person name="Greenwood S.J."/>
            <person name="Moroz L.L."/>
            <person name="Walt D.R."/>
            <person name="Bodnar A.G."/>
        </authorList>
    </citation>
    <scope>NUCLEOTIDE SEQUENCE</scope>
    <source>
        <strain evidence="2">GMGI-L3</strain>
    </source>
</reference>
<feature type="region of interest" description="Disordered" evidence="1">
    <location>
        <begin position="245"/>
        <end position="273"/>
    </location>
</feature>
<feature type="region of interest" description="Disordered" evidence="1">
    <location>
        <begin position="1"/>
        <end position="90"/>
    </location>
</feature>
<organism evidence="2 3">
    <name type="scientific">Homarus americanus</name>
    <name type="common">American lobster</name>
    <dbReference type="NCBI Taxonomy" id="6706"/>
    <lineage>
        <taxon>Eukaryota</taxon>
        <taxon>Metazoa</taxon>
        <taxon>Ecdysozoa</taxon>
        <taxon>Arthropoda</taxon>
        <taxon>Crustacea</taxon>
        <taxon>Multicrustacea</taxon>
        <taxon>Malacostraca</taxon>
        <taxon>Eumalacostraca</taxon>
        <taxon>Eucarida</taxon>
        <taxon>Decapoda</taxon>
        <taxon>Pleocyemata</taxon>
        <taxon>Astacidea</taxon>
        <taxon>Nephropoidea</taxon>
        <taxon>Nephropidae</taxon>
        <taxon>Homarus</taxon>
    </lineage>
</organism>
<sequence>GHRRSKRNVDRRQEYSRLPQDRRSGRSRDRGHSGISQTPQTRPLPRPHTLPRVRARPRTKSLTGPHTRVVARPTSKVEDPPSGAPPVMELPTVVTQSLTNTSGDEEASRKPVILQEEPYLSPTFVRADENGQGFRHYRDFYQESGEESGSEDEAATLGRYHTRPSVRSFTIPETIVKDGQIYYRYDAGVDASGSIKGQSKRSNARNGEYPDNNEDQRAALHPPADDFPLSNEQSDAADPLLQLGVPHAGQTPVTDGDDFYPGPSQVQTQAQMGSGVRGAVAGAVMRSGPATQVVGSSGAGGFFSAQAQSMGHSGGMSQTQVMGNMHGVQGLAMTHSNGHQSQAHLQMGAHSSSRAEVSTNEGAPLLVSNVGSTQQGGSAGAQAHGPAAANTHAQMDFTPEQHQPDGSGLRGQGLASAVMTPFGGSALASLAGDVSGGSFLGVAHSSSGSHHLANTQPSPPPHPDHHPPPPQVSAEGYTQGGGRVQDEFSSRDFFQPGLGSEGFTEDQYLHEDFTPGEVTHEFPFLSEQVGPDSGQEELVTDDLNRAGLVLGGGREDAPLVDQPVAPSAPSHSSMTHDMLSNIMETVHQPHMVPEVAAYPSQTVSSPDSKYVIDNGGMTGGAGTPPRKSEVGKAPLHTRPHIEEGVGVSEESTHGGQVGLATYSQGRLGPAPSPGDLMGSLPHYDYGTYDHPGSEYYDSDYNPLTGQQAPYFDLGPQIFRLDPLELDNDHLQPTTTATSSTESPEEHYDEQEGLVVPDPPIVVHQVQTTTPHLPSEGPQPHITPQHLPIEDPHFPPPQPHITPQHLPTEDPHFPPQPHITPQHLPIEDPHFPPPQPHITPQHLPTEDPHFPPPQPHIPSQHLHREGPHVTPPELHTPVPDSLPRVETHMPATHRQEVEGGYESRGSASQPESRPWMIEAAAGSVHQTDVVEDMTSVPLVPASPGGSVTLPGTTGGPIVNVMTMPASHTIRNSSLLAQRPGTPIHPGEKIPGAPGYRVPPGFRGHVILGHDLPVEADSRRVVEGFNTHVRLTPQGSLSNTVYASVGGLEASQSLREDEAPGVHVTLSGGGQSQSPGTPSVATHSSLTSSIPLGGSTASMQTSPGRQHRPSSQWKTSNMGSSNPALTHSPMRARPRPEPHPDMMTWSSGRGGLLPGKSWDGAGRGNVGTPRKSWSQTWSSSSSNKSWGSGDQRHPSMCVYFTINCQVVYSPYQQSEVCKPSYTTQECCC</sequence>
<evidence type="ECO:0000313" key="2">
    <source>
        <dbReference type="EMBL" id="KAG7172074.1"/>
    </source>
</evidence>
<dbReference type="EMBL" id="JAHLQT010011632">
    <property type="protein sequence ID" value="KAG7172074.1"/>
    <property type="molecule type" value="Genomic_DNA"/>
</dbReference>
<evidence type="ECO:0000256" key="1">
    <source>
        <dbReference type="SAM" id="MobiDB-lite"/>
    </source>
</evidence>